<dbReference type="GO" id="GO:0046983">
    <property type="term" value="F:protein dimerization activity"/>
    <property type="evidence" value="ECO:0007669"/>
    <property type="project" value="InterPro"/>
</dbReference>
<name>C3XBQ9_OXAFO</name>
<dbReference type="STRING" id="847.BRW83_0429"/>
<dbReference type="PANTHER" id="PTHR24421:SF59">
    <property type="entry name" value="OXYGEN SENSOR HISTIDINE KINASE NREB"/>
    <property type="match status" value="1"/>
</dbReference>
<evidence type="ECO:0000313" key="6">
    <source>
        <dbReference type="Proteomes" id="UP000005089"/>
    </source>
</evidence>
<dbReference type="PROSITE" id="PS50109">
    <property type="entry name" value="HIS_KIN"/>
    <property type="match status" value="1"/>
</dbReference>
<dbReference type="InterPro" id="IPR036890">
    <property type="entry name" value="HATPase_C_sf"/>
</dbReference>
<dbReference type="SUPFAM" id="SSF55874">
    <property type="entry name" value="ATPase domain of HSP90 chaperone/DNA topoisomerase II/histidine kinase"/>
    <property type="match status" value="1"/>
</dbReference>
<dbReference type="InterPro" id="IPR005467">
    <property type="entry name" value="His_kinase_dom"/>
</dbReference>
<evidence type="ECO:0000313" key="5">
    <source>
        <dbReference type="EMBL" id="EEO30635.1"/>
    </source>
</evidence>
<dbReference type="AlphaFoldDB" id="C3XBQ9"/>
<evidence type="ECO:0000256" key="3">
    <source>
        <dbReference type="ARBA" id="ARBA00023012"/>
    </source>
</evidence>
<dbReference type="OrthoDB" id="9797605at2"/>
<dbReference type="GeneID" id="77134337"/>
<dbReference type="PANTHER" id="PTHR24421">
    <property type="entry name" value="NITRATE/NITRITE SENSOR PROTEIN NARX-RELATED"/>
    <property type="match status" value="1"/>
</dbReference>
<keyword evidence="6" id="KW-1185">Reference proteome</keyword>
<dbReference type="Pfam" id="PF07730">
    <property type="entry name" value="HisKA_3"/>
    <property type="match status" value="1"/>
</dbReference>
<dbReference type="Gene3D" id="3.30.565.10">
    <property type="entry name" value="Histidine kinase-like ATPase, C-terminal domain"/>
    <property type="match status" value="1"/>
</dbReference>
<evidence type="ECO:0000256" key="1">
    <source>
        <dbReference type="ARBA" id="ARBA00022679"/>
    </source>
</evidence>
<dbReference type="Pfam" id="PF02518">
    <property type="entry name" value="HATPase_c"/>
    <property type="match status" value="1"/>
</dbReference>
<reference evidence="5 6" key="1">
    <citation type="submission" date="2009-02" db="EMBL/GenBank/DDBJ databases">
        <title>The Genome Sequence of Oxalobacter formigenes OXCC13.</title>
        <authorList>
            <consortium name="The Broad Institute Genome Sequencing Platform"/>
            <person name="Ward D."/>
            <person name="Young S.K."/>
            <person name="Kodira C.D."/>
            <person name="Zeng Q."/>
            <person name="Koehrsen M."/>
            <person name="Alvarado L."/>
            <person name="Berlin A."/>
            <person name="Borenstein D."/>
            <person name="Chen Z."/>
            <person name="Engels R."/>
            <person name="Freedman E."/>
            <person name="Gellesch M."/>
            <person name="Goldberg J."/>
            <person name="Griggs A."/>
            <person name="Gujja S."/>
            <person name="Heiman D."/>
            <person name="Hepburn T."/>
            <person name="Howarth C."/>
            <person name="Jen D."/>
            <person name="Larson L."/>
            <person name="Lewis B."/>
            <person name="Mehta T."/>
            <person name="Park D."/>
            <person name="Pearson M."/>
            <person name="Roberts A."/>
            <person name="Saif S."/>
            <person name="Shea T."/>
            <person name="Shenoy N."/>
            <person name="Sisk P."/>
            <person name="Stolte C."/>
            <person name="Sykes S."/>
            <person name="Walk T."/>
            <person name="White J."/>
            <person name="Yandava C."/>
            <person name="Allison M.J."/>
            <person name="Lander E."/>
            <person name="Nusbaum C."/>
            <person name="Galagan J."/>
            <person name="Birren B."/>
        </authorList>
    </citation>
    <scope>NUCLEOTIDE SEQUENCE [LARGE SCALE GENOMIC DNA]</scope>
    <source>
        <strain evidence="5 6">OXCC13</strain>
    </source>
</reference>
<dbReference type="InterPro" id="IPR003594">
    <property type="entry name" value="HATPase_dom"/>
</dbReference>
<dbReference type="SMART" id="SM00387">
    <property type="entry name" value="HATPase_c"/>
    <property type="match status" value="1"/>
</dbReference>
<sequence length="225" mass="25740">MILQSTVVDEEELRELIDHQERIREDERKRIAREIHDELGQRLLALRIEVTLLKQETFDSREKRSERIDEVLGQLDSTVKSVRNLINNLRPAVLDLGLVASLDWQAKDFTRRNGIECVFETHDENLEVDDERATVLFRVLQEALTNIVKHAKASKVSVKLDGNDDTLVLKISDNGIGMPKVRNRKIKSYGLAGIRERIGMLNGEFRIATGDTGTTLTFRIPLKTK</sequence>
<keyword evidence="2 5" id="KW-0418">Kinase</keyword>
<dbReference type="RefSeq" id="WP_005881972.1">
    <property type="nucleotide sequence ID" value="NZ_CP019430.1"/>
</dbReference>
<feature type="domain" description="Histidine kinase" evidence="4">
    <location>
        <begin position="34"/>
        <end position="224"/>
    </location>
</feature>
<dbReference type="Gene3D" id="1.20.5.1930">
    <property type="match status" value="1"/>
</dbReference>
<organism evidence="5 6">
    <name type="scientific">Oxalobacter formigenes OXCC13</name>
    <dbReference type="NCBI Taxonomy" id="556269"/>
    <lineage>
        <taxon>Bacteria</taxon>
        <taxon>Pseudomonadati</taxon>
        <taxon>Pseudomonadota</taxon>
        <taxon>Betaproteobacteria</taxon>
        <taxon>Burkholderiales</taxon>
        <taxon>Oxalobacteraceae</taxon>
        <taxon>Oxalobacter</taxon>
    </lineage>
</organism>
<dbReference type="GO" id="GO:0000155">
    <property type="term" value="F:phosphorelay sensor kinase activity"/>
    <property type="evidence" value="ECO:0007669"/>
    <property type="project" value="InterPro"/>
</dbReference>
<dbReference type="Proteomes" id="UP000005089">
    <property type="component" value="Unassembled WGS sequence"/>
</dbReference>
<dbReference type="InterPro" id="IPR050482">
    <property type="entry name" value="Sensor_HK_TwoCompSys"/>
</dbReference>
<dbReference type="CDD" id="cd16917">
    <property type="entry name" value="HATPase_UhpB-NarQ-NarX-like"/>
    <property type="match status" value="1"/>
</dbReference>
<gene>
    <name evidence="5" type="ORF">OFBG_01663</name>
</gene>
<evidence type="ECO:0000256" key="2">
    <source>
        <dbReference type="ARBA" id="ARBA00022777"/>
    </source>
</evidence>
<dbReference type="GO" id="GO:0016020">
    <property type="term" value="C:membrane"/>
    <property type="evidence" value="ECO:0007669"/>
    <property type="project" value="InterPro"/>
</dbReference>
<keyword evidence="1" id="KW-0808">Transferase</keyword>
<evidence type="ECO:0000259" key="4">
    <source>
        <dbReference type="PROSITE" id="PS50109"/>
    </source>
</evidence>
<keyword evidence="3" id="KW-0902">Two-component regulatory system</keyword>
<dbReference type="InterPro" id="IPR011712">
    <property type="entry name" value="Sig_transdc_His_kin_sub3_dim/P"/>
</dbReference>
<proteinExistence type="predicted"/>
<dbReference type="EMBL" id="GG658170">
    <property type="protein sequence ID" value="EEO30635.1"/>
    <property type="molecule type" value="Genomic_DNA"/>
</dbReference>
<dbReference type="eggNOG" id="COG4585">
    <property type="taxonomic scope" value="Bacteria"/>
</dbReference>
<protein>
    <submittedName>
        <fullName evidence="5">ATPase/histidine kinase/DNA gyrase B/HSP90 domain protein</fullName>
    </submittedName>
</protein>
<dbReference type="HOGENOM" id="CLU_000445_20_6_4"/>
<accession>C3XBQ9</accession>